<dbReference type="AlphaFoldDB" id="A0A1U6IL66"/>
<protein>
    <submittedName>
        <fullName evidence="3">Kynurenine formamidase</fullName>
    </submittedName>
</protein>
<dbReference type="PANTHER" id="PTHR34861:SF10">
    <property type="entry name" value="CYCLASE"/>
    <property type="match status" value="1"/>
</dbReference>
<feature type="signal peptide" evidence="2">
    <location>
        <begin position="1"/>
        <end position="30"/>
    </location>
</feature>
<dbReference type="GO" id="GO:0019441">
    <property type="term" value="P:L-tryptophan catabolic process to kynurenine"/>
    <property type="evidence" value="ECO:0007669"/>
    <property type="project" value="InterPro"/>
</dbReference>
<dbReference type="GO" id="GO:0004061">
    <property type="term" value="F:arylformamidase activity"/>
    <property type="evidence" value="ECO:0007669"/>
    <property type="project" value="InterPro"/>
</dbReference>
<evidence type="ECO:0000313" key="4">
    <source>
        <dbReference type="Proteomes" id="UP000190989"/>
    </source>
</evidence>
<evidence type="ECO:0000256" key="1">
    <source>
        <dbReference type="SAM" id="MobiDB-lite"/>
    </source>
</evidence>
<dbReference type="InterPro" id="IPR037175">
    <property type="entry name" value="KFase_sf"/>
</dbReference>
<dbReference type="STRING" id="428990.SAMN06295987_108115"/>
<sequence>MLVKKRLGRRSFLGSIIASMAAGTAGLAHGQASQHSSGPSLPRWKNKPPGSTWGEFGADDQLGRINLLTPAKVRQGAAEIRAGRSFCLSLPLDYPGENVANPDRLPPRLFAVVGKDGQPIFNRVYRDAAGQPTGVVSDDAALLYTQYSTQWDGFPHFGAVYDADGTGEKVTYYNGWNASSMVPPANRSGTEPWARYEGSHADALGIETMAATGVQGRGVLVDLHAHFGRTPHPVTCADLLGIMEKDRVQVERGDILCLYTGFDRVLLEMGKHPDRDRMFNSCAALDGTDPQLLQWLTDSGVAALASDNRAIEMLPIKPPRKSQVFAPLHEHCLFKIGVHLGEMWYLAELADWLRGHHRNRFFLTAPPLRLTGAVGSPVTPVATV</sequence>
<reference evidence="4" key="1">
    <citation type="submission" date="2017-02" db="EMBL/GenBank/DDBJ databases">
        <authorList>
            <person name="Varghese N."/>
            <person name="Submissions S."/>
        </authorList>
    </citation>
    <scope>NUCLEOTIDE SEQUENCE [LARGE SCALE GENOMIC DNA]</scope>
    <source>
        <strain evidence="4">SM117</strain>
    </source>
</reference>
<proteinExistence type="predicted"/>
<dbReference type="EMBL" id="FVZE01000008">
    <property type="protein sequence ID" value="SLK08754.1"/>
    <property type="molecule type" value="Genomic_DNA"/>
</dbReference>
<gene>
    <name evidence="3" type="ORF">SAMN06295987_108115</name>
</gene>
<evidence type="ECO:0000313" key="3">
    <source>
        <dbReference type="EMBL" id="SLK08754.1"/>
    </source>
</evidence>
<keyword evidence="4" id="KW-1185">Reference proteome</keyword>
<dbReference type="Pfam" id="PF04199">
    <property type="entry name" value="Cyclase"/>
    <property type="match status" value="1"/>
</dbReference>
<organism evidence="3 4">
    <name type="scientific">Novosphingobium mathurense</name>
    <dbReference type="NCBI Taxonomy" id="428990"/>
    <lineage>
        <taxon>Bacteria</taxon>
        <taxon>Pseudomonadati</taxon>
        <taxon>Pseudomonadota</taxon>
        <taxon>Alphaproteobacteria</taxon>
        <taxon>Sphingomonadales</taxon>
        <taxon>Sphingomonadaceae</taxon>
        <taxon>Novosphingobium</taxon>
    </lineage>
</organism>
<dbReference type="PANTHER" id="PTHR34861">
    <property type="match status" value="1"/>
</dbReference>
<feature type="chain" id="PRO_5012301537" evidence="2">
    <location>
        <begin position="31"/>
        <end position="384"/>
    </location>
</feature>
<evidence type="ECO:0000256" key="2">
    <source>
        <dbReference type="SAM" id="SignalP"/>
    </source>
</evidence>
<keyword evidence="2" id="KW-0732">Signal</keyword>
<dbReference type="Gene3D" id="3.50.30.50">
    <property type="entry name" value="Putative cyclase"/>
    <property type="match status" value="1"/>
</dbReference>
<dbReference type="SUPFAM" id="SSF102198">
    <property type="entry name" value="Putative cyclase"/>
    <property type="match status" value="1"/>
</dbReference>
<accession>A0A1U6IL66</accession>
<dbReference type="InterPro" id="IPR007325">
    <property type="entry name" value="KFase/CYL"/>
</dbReference>
<feature type="region of interest" description="Disordered" evidence="1">
    <location>
        <begin position="28"/>
        <end position="56"/>
    </location>
</feature>
<name>A0A1U6IL66_9SPHN</name>
<dbReference type="Proteomes" id="UP000190989">
    <property type="component" value="Unassembled WGS sequence"/>
</dbReference>